<accession>A0A2T0FD93</accession>
<dbReference type="NCBIfam" id="TIGR01066">
    <property type="entry name" value="rplM_bact"/>
    <property type="match status" value="1"/>
</dbReference>
<evidence type="ECO:0000313" key="4">
    <source>
        <dbReference type="EMBL" id="PRT52909.1"/>
    </source>
</evidence>
<dbReference type="GO" id="GO:0003729">
    <property type="term" value="F:mRNA binding"/>
    <property type="evidence" value="ECO:0007669"/>
    <property type="project" value="TreeGrafter"/>
</dbReference>
<comment type="caution">
    <text evidence="4">The sequence shown here is derived from an EMBL/GenBank/DDBJ whole genome shotgun (WGS) entry which is preliminary data.</text>
</comment>
<evidence type="ECO:0000256" key="3">
    <source>
        <dbReference type="ARBA" id="ARBA00023274"/>
    </source>
</evidence>
<dbReference type="HAMAP" id="MF_01366">
    <property type="entry name" value="Ribosomal_uL13"/>
    <property type="match status" value="1"/>
</dbReference>
<dbReference type="AlphaFoldDB" id="A0A2T0FD93"/>
<dbReference type="SUPFAM" id="SSF52161">
    <property type="entry name" value="Ribosomal protein L13"/>
    <property type="match status" value="1"/>
</dbReference>
<dbReference type="InterPro" id="IPR005822">
    <property type="entry name" value="Ribosomal_uL13"/>
</dbReference>
<comment type="similarity">
    <text evidence="1">Belongs to the universal ribosomal protein uL13 family.</text>
</comment>
<gene>
    <name evidence="4" type="ORF">B9G98_00529</name>
</gene>
<keyword evidence="3" id="KW-0687">Ribonucleoprotein</keyword>
<sequence>MSKYIGKTALGFARTWHHIDVARDPRPLGRLATAIATALIGKHKPVYYPGSDCGDYVVATNCQFIYATGKKDQFKLYRRHSGRPGNLHETTLADLKNRKGGGEVLRRAVSGMLPKNQLRQRRLERLRTVEDGNNPWAQNITAFHDEAVKSESQTA</sequence>
<dbReference type="Proteomes" id="UP000238350">
    <property type="component" value="Unassembled WGS sequence"/>
</dbReference>
<evidence type="ECO:0000256" key="1">
    <source>
        <dbReference type="ARBA" id="ARBA00006227"/>
    </source>
</evidence>
<dbReference type="Gene3D" id="3.90.1180.10">
    <property type="entry name" value="Ribosomal protein L13"/>
    <property type="match status" value="1"/>
</dbReference>
<dbReference type="Pfam" id="PF00572">
    <property type="entry name" value="Ribosomal_L13"/>
    <property type="match status" value="1"/>
</dbReference>
<dbReference type="GO" id="GO:0005762">
    <property type="term" value="C:mitochondrial large ribosomal subunit"/>
    <property type="evidence" value="ECO:0007669"/>
    <property type="project" value="TreeGrafter"/>
</dbReference>
<organism evidence="4 5">
    <name type="scientific">Wickerhamiella sorbophila</name>
    <dbReference type="NCBI Taxonomy" id="45607"/>
    <lineage>
        <taxon>Eukaryota</taxon>
        <taxon>Fungi</taxon>
        <taxon>Dikarya</taxon>
        <taxon>Ascomycota</taxon>
        <taxon>Saccharomycotina</taxon>
        <taxon>Dipodascomycetes</taxon>
        <taxon>Dipodascales</taxon>
        <taxon>Trichomonascaceae</taxon>
        <taxon>Wickerhamiella</taxon>
    </lineage>
</organism>
<dbReference type="CDD" id="cd00392">
    <property type="entry name" value="Ribosomal_L13"/>
    <property type="match status" value="1"/>
</dbReference>
<dbReference type="InterPro" id="IPR036899">
    <property type="entry name" value="Ribosomal_uL13_sf"/>
</dbReference>
<reference evidence="4 5" key="1">
    <citation type="submission" date="2017-04" db="EMBL/GenBank/DDBJ databases">
        <title>Genome sequencing of [Candida] sorbophila.</title>
        <authorList>
            <person name="Ahn J.O."/>
        </authorList>
    </citation>
    <scope>NUCLEOTIDE SEQUENCE [LARGE SCALE GENOMIC DNA]</scope>
    <source>
        <strain evidence="4 5">DS02</strain>
    </source>
</reference>
<dbReference type="PANTHER" id="PTHR11545:SF2">
    <property type="entry name" value="LARGE RIBOSOMAL SUBUNIT PROTEIN UL13M"/>
    <property type="match status" value="1"/>
</dbReference>
<dbReference type="RefSeq" id="XP_024662855.1">
    <property type="nucleotide sequence ID" value="XM_024807087.1"/>
</dbReference>
<protein>
    <submittedName>
        <fullName evidence="4">54S ribosomal protein L23, mitochondrial</fullName>
    </submittedName>
</protein>
<dbReference type="InterPro" id="IPR005823">
    <property type="entry name" value="Ribosomal_uL13_bac-type"/>
</dbReference>
<name>A0A2T0FD93_9ASCO</name>
<dbReference type="EMBL" id="NDIQ01000001">
    <property type="protein sequence ID" value="PRT52909.1"/>
    <property type="molecule type" value="Genomic_DNA"/>
</dbReference>
<keyword evidence="2 4" id="KW-0689">Ribosomal protein</keyword>
<dbReference type="OrthoDB" id="274622at2759"/>
<evidence type="ECO:0000256" key="2">
    <source>
        <dbReference type="ARBA" id="ARBA00022980"/>
    </source>
</evidence>
<dbReference type="GeneID" id="36514278"/>
<dbReference type="GO" id="GO:0017148">
    <property type="term" value="P:negative regulation of translation"/>
    <property type="evidence" value="ECO:0007669"/>
    <property type="project" value="TreeGrafter"/>
</dbReference>
<evidence type="ECO:0000313" key="5">
    <source>
        <dbReference type="Proteomes" id="UP000238350"/>
    </source>
</evidence>
<keyword evidence="5" id="KW-1185">Reference proteome</keyword>
<dbReference type="GO" id="GO:0003735">
    <property type="term" value="F:structural constituent of ribosome"/>
    <property type="evidence" value="ECO:0007669"/>
    <property type="project" value="InterPro"/>
</dbReference>
<dbReference type="PANTHER" id="PTHR11545">
    <property type="entry name" value="RIBOSOMAL PROTEIN L13"/>
    <property type="match status" value="1"/>
</dbReference>
<proteinExistence type="inferred from homology"/>
<dbReference type="GO" id="GO:0006412">
    <property type="term" value="P:translation"/>
    <property type="evidence" value="ECO:0007669"/>
    <property type="project" value="InterPro"/>
</dbReference>
<dbReference type="PIRSF" id="PIRSF002181">
    <property type="entry name" value="Ribosomal_L13"/>
    <property type="match status" value="1"/>
</dbReference>
<dbReference type="STRING" id="45607.A0A2T0FD93"/>